<proteinExistence type="predicted"/>
<sequence length="98" mass="11095">MFIIAAGMKPIQSEASRKNRISCGERQTQSKAFHHSANSITEWRGDGEEPFYGRATTLQLALVYPYITPSDLRSYLSLLVSTYGHWRLVSQGERVPPH</sequence>
<gene>
    <name evidence="1" type="ORF">CDAR_295671</name>
</gene>
<comment type="caution">
    <text evidence="1">The sequence shown here is derived from an EMBL/GenBank/DDBJ whole genome shotgun (WGS) entry which is preliminary data.</text>
</comment>
<keyword evidence="2" id="KW-1185">Reference proteome</keyword>
<dbReference type="AlphaFoldDB" id="A0AAV4NE75"/>
<evidence type="ECO:0000313" key="2">
    <source>
        <dbReference type="Proteomes" id="UP001054837"/>
    </source>
</evidence>
<protein>
    <submittedName>
        <fullName evidence="1">Uncharacterized protein</fullName>
    </submittedName>
</protein>
<evidence type="ECO:0000313" key="1">
    <source>
        <dbReference type="EMBL" id="GIX82654.1"/>
    </source>
</evidence>
<reference evidence="1 2" key="1">
    <citation type="submission" date="2021-06" db="EMBL/GenBank/DDBJ databases">
        <title>Caerostris darwini draft genome.</title>
        <authorList>
            <person name="Kono N."/>
            <person name="Arakawa K."/>
        </authorList>
    </citation>
    <scope>NUCLEOTIDE SEQUENCE [LARGE SCALE GENOMIC DNA]</scope>
</reference>
<organism evidence="1 2">
    <name type="scientific">Caerostris darwini</name>
    <dbReference type="NCBI Taxonomy" id="1538125"/>
    <lineage>
        <taxon>Eukaryota</taxon>
        <taxon>Metazoa</taxon>
        <taxon>Ecdysozoa</taxon>
        <taxon>Arthropoda</taxon>
        <taxon>Chelicerata</taxon>
        <taxon>Arachnida</taxon>
        <taxon>Araneae</taxon>
        <taxon>Araneomorphae</taxon>
        <taxon>Entelegynae</taxon>
        <taxon>Araneoidea</taxon>
        <taxon>Araneidae</taxon>
        <taxon>Caerostris</taxon>
    </lineage>
</organism>
<name>A0AAV4NE75_9ARAC</name>
<dbReference type="Proteomes" id="UP001054837">
    <property type="component" value="Unassembled WGS sequence"/>
</dbReference>
<dbReference type="EMBL" id="BPLQ01001534">
    <property type="protein sequence ID" value="GIX82654.1"/>
    <property type="molecule type" value="Genomic_DNA"/>
</dbReference>
<accession>A0AAV4NE75</accession>